<keyword evidence="2 4" id="KW-0472">Membrane</keyword>
<evidence type="ECO:0000256" key="6">
    <source>
        <dbReference type="SAM" id="SignalP"/>
    </source>
</evidence>
<dbReference type="EMBL" id="SMAJ01000014">
    <property type="protein sequence ID" value="TCT03737.1"/>
    <property type="molecule type" value="Genomic_DNA"/>
</dbReference>
<comment type="function">
    <text evidence="4">Part of the outer membrane protein assembly complex, which is involved in assembly and insertion of beta-barrel proteins into the outer membrane.</text>
</comment>
<accession>A0A4R3LYG1</accession>
<dbReference type="PROSITE" id="PS51257">
    <property type="entry name" value="PROKAR_LIPOPROTEIN"/>
    <property type="match status" value="1"/>
</dbReference>
<comment type="subunit">
    <text evidence="4">Part of the Bam complex.</text>
</comment>
<dbReference type="PANTHER" id="PTHR37482">
    <property type="entry name" value="OUTER MEMBRANE PROTEIN ASSEMBLY FACTOR BAME"/>
    <property type="match status" value="1"/>
</dbReference>
<name>A0A4R3LYG1_9BURK</name>
<dbReference type="GO" id="GO:0030674">
    <property type="term" value="F:protein-macromolecule adaptor activity"/>
    <property type="evidence" value="ECO:0007669"/>
    <property type="project" value="TreeGrafter"/>
</dbReference>
<evidence type="ECO:0000313" key="8">
    <source>
        <dbReference type="EMBL" id="TCT03737.1"/>
    </source>
</evidence>
<proteinExistence type="inferred from homology"/>
<reference evidence="8 9" key="1">
    <citation type="submission" date="2019-03" db="EMBL/GenBank/DDBJ databases">
        <title>Genomic Encyclopedia of Type Strains, Phase IV (KMG-IV): sequencing the most valuable type-strain genomes for metagenomic binning, comparative biology and taxonomic classification.</title>
        <authorList>
            <person name="Goeker M."/>
        </authorList>
    </citation>
    <scope>NUCLEOTIDE SEQUENCE [LARGE SCALE GENOMIC DNA]</scope>
    <source>
        <strain evidence="8 9">DSM 24591</strain>
    </source>
</reference>
<comment type="caution">
    <text evidence="8">The sequence shown here is derived from an EMBL/GenBank/DDBJ whole genome shotgun (WGS) entry which is preliminary data.</text>
</comment>
<feature type="domain" description="Outer membrane protein assembly factor BamE" evidence="7">
    <location>
        <begin position="44"/>
        <end position="112"/>
    </location>
</feature>
<dbReference type="InterPro" id="IPR007450">
    <property type="entry name" value="BamE_dom"/>
</dbReference>
<feature type="signal peptide" evidence="6">
    <location>
        <begin position="1"/>
        <end position="29"/>
    </location>
</feature>
<dbReference type="AlphaFoldDB" id="A0A4R3LYG1"/>
<keyword evidence="9" id="KW-1185">Reference proteome</keyword>
<keyword evidence="3 4" id="KW-0998">Cell outer membrane</keyword>
<feature type="region of interest" description="Disordered" evidence="5">
    <location>
        <begin position="114"/>
        <end position="175"/>
    </location>
</feature>
<sequence>MLTTAKPLFSKLRCGLALGVVAMALSACGTTNWGLPYRSDVQQGNWITSEQVAQLQKGMTRDQVRFILGTPTLQDIFRSNRWDYPYFNKPGYGKTQERKFTVFFVNDVLDHWVGDKQPDRQPFQKADTGMTPAGKADTGPAAKAPTPPPAPATRSPVEIQPVNPTAGSPSPQPLR</sequence>
<evidence type="ECO:0000256" key="2">
    <source>
        <dbReference type="ARBA" id="ARBA00023136"/>
    </source>
</evidence>
<evidence type="ECO:0000259" key="7">
    <source>
        <dbReference type="Pfam" id="PF04355"/>
    </source>
</evidence>
<dbReference type="PANTHER" id="PTHR37482:SF1">
    <property type="entry name" value="OUTER MEMBRANE PROTEIN ASSEMBLY FACTOR BAME"/>
    <property type="match status" value="1"/>
</dbReference>
<evidence type="ECO:0000313" key="9">
    <source>
        <dbReference type="Proteomes" id="UP000295525"/>
    </source>
</evidence>
<keyword evidence="4" id="KW-0449">Lipoprotein</keyword>
<comment type="subcellular location">
    <subcellularLocation>
        <location evidence="4">Cell outer membrane</location>
        <topology evidence="4">Lipid-anchor</topology>
    </subcellularLocation>
</comment>
<gene>
    <name evidence="4" type="primary">bamE</name>
    <name evidence="8" type="ORF">EDC26_11445</name>
</gene>
<comment type="similarity">
    <text evidence="4">Belongs to the BamE family.</text>
</comment>
<protein>
    <recommendedName>
        <fullName evidence="4">Outer membrane protein assembly factor BamE</fullName>
    </recommendedName>
</protein>
<dbReference type="InterPro" id="IPR037873">
    <property type="entry name" value="BamE-like"/>
</dbReference>
<keyword evidence="1 4" id="KW-0732">Signal</keyword>
<dbReference type="InterPro" id="IPR026592">
    <property type="entry name" value="BamE"/>
</dbReference>
<evidence type="ECO:0000256" key="4">
    <source>
        <dbReference type="HAMAP-Rule" id="MF_00925"/>
    </source>
</evidence>
<dbReference type="HAMAP" id="MF_00925">
    <property type="entry name" value="OM_assembly_BamE"/>
    <property type="match status" value="1"/>
</dbReference>
<dbReference type="GO" id="GO:0043165">
    <property type="term" value="P:Gram-negative-bacterium-type cell outer membrane assembly"/>
    <property type="evidence" value="ECO:0007669"/>
    <property type="project" value="UniProtKB-UniRule"/>
</dbReference>
<dbReference type="Gene3D" id="3.30.1450.10">
    <property type="match status" value="1"/>
</dbReference>
<evidence type="ECO:0000256" key="1">
    <source>
        <dbReference type="ARBA" id="ARBA00022729"/>
    </source>
</evidence>
<evidence type="ECO:0000256" key="5">
    <source>
        <dbReference type="SAM" id="MobiDB-lite"/>
    </source>
</evidence>
<feature type="compositionally biased region" description="Low complexity" evidence="5">
    <location>
        <begin position="131"/>
        <end position="144"/>
    </location>
</feature>
<feature type="chain" id="PRO_5021052280" description="Outer membrane protein assembly factor BamE" evidence="6">
    <location>
        <begin position="30"/>
        <end position="175"/>
    </location>
</feature>
<dbReference type="GO" id="GO:1990063">
    <property type="term" value="C:Bam protein complex"/>
    <property type="evidence" value="ECO:0007669"/>
    <property type="project" value="TreeGrafter"/>
</dbReference>
<dbReference type="Proteomes" id="UP000295525">
    <property type="component" value="Unassembled WGS sequence"/>
</dbReference>
<dbReference type="Pfam" id="PF04355">
    <property type="entry name" value="BamE"/>
    <property type="match status" value="1"/>
</dbReference>
<evidence type="ECO:0000256" key="3">
    <source>
        <dbReference type="ARBA" id="ARBA00023237"/>
    </source>
</evidence>
<dbReference type="GO" id="GO:0051205">
    <property type="term" value="P:protein insertion into membrane"/>
    <property type="evidence" value="ECO:0007669"/>
    <property type="project" value="UniProtKB-UniRule"/>
</dbReference>
<keyword evidence="4" id="KW-0564">Palmitate</keyword>
<organism evidence="8 9">
    <name type="scientific">Paralcaligenes ureilyticus</name>
    <dbReference type="NCBI Taxonomy" id="627131"/>
    <lineage>
        <taxon>Bacteria</taxon>
        <taxon>Pseudomonadati</taxon>
        <taxon>Pseudomonadota</taxon>
        <taxon>Betaproteobacteria</taxon>
        <taxon>Burkholderiales</taxon>
        <taxon>Alcaligenaceae</taxon>
        <taxon>Paralcaligenes</taxon>
    </lineage>
</organism>